<comment type="caution">
    <text evidence="1">The sequence shown here is derived from an EMBL/GenBank/DDBJ whole genome shotgun (WGS) entry which is preliminary data.</text>
</comment>
<protein>
    <submittedName>
        <fullName evidence="1">Uncharacterized protein</fullName>
    </submittedName>
</protein>
<gene>
    <name evidence="1" type="ORF">COT97_05925</name>
</gene>
<evidence type="ECO:0000313" key="2">
    <source>
        <dbReference type="Proteomes" id="UP000229901"/>
    </source>
</evidence>
<reference evidence="2" key="1">
    <citation type="submission" date="2017-09" db="EMBL/GenBank/DDBJ databases">
        <title>Depth-based differentiation of microbial function through sediment-hosted aquifers and enrichment of novel symbionts in the deep terrestrial subsurface.</title>
        <authorList>
            <person name="Probst A.J."/>
            <person name="Ladd B."/>
            <person name="Jarett J.K."/>
            <person name="Geller-Mcgrath D.E."/>
            <person name="Sieber C.M.K."/>
            <person name="Emerson J.B."/>
            <person name="Anantharaman K."/>
            <person name="Thomas B.C."/>
            <person name="Malmstrom R."/>
            <person name="Stieglmeier M."/>
            <person name="Klingl A."/>
            <person name="Woyke T."/>
            <person name="Ryan C.M."/>
            <person name="Banfield J.F."/>
        </authorList>
    </citation>
    <scope>NUCLEOTIDE SEQUENCE [LARGE SCALE GENOMIC DNA]</scope>
</reference>
<accession>A0A2H0V3C5</accession>
<dbReference type="AlphaFoldDB" id="A0A2H0V3C5"/>
<organism evidence="1 2">
    <name type="scientific">Candidatus Falkowbacteria bacterium CG10_big_fil_rev_8_21_14_0_10_39_11</name>
    <dbReference type="NCBI Taxonomy" id="1974565"/>
    <lineage>
        <taxon>Bacteria</taxon>
        <taxon>Candidatus Falkowiibacteriota</taxon>
    </lineage>
</organism>
<sequence>MEPRKMPMTDGADDLRREAGEEMREAEQAHDFKPVLLLEIDLERLLVDTSELRLSLVGMGETRSQPGETRDMRQVPVKMTHTGFRLALRVRHEPTLGIIQIMDDNHHRSDWKPPVDFHSVQLFDFSTSFELRDELLLMLIQKLLGSEVYVKERVHLVNSSDLRFRNLAVPAQFFRCSVDRDLVLVALVNEVSEEIKPKVVEKLFAWFVNSAERKVKLNAKGLIRDMFGKKK</sequence>
<name>A0A2H0V3C5_9BACT</name>
<evidence type="ECO:0000313" key="1">
    <source>
        <dbReference type="EMBL" id="PIR93596.1"/>
    </source>
</evidence>
<dbReference type="EMBL" id="PFAP01000052">
    <property type="protein sequence ID" value="PIR93596.1"/>
    <property type="molecule type" value="Genomic_DNA"/>
</dbReference>
<dbReference type="Proteomes" id="UP000229901">
    <property type="component" value="Unassembled WGS sequence"/>
</dbReference>
<proteinExistence type="predicted"/>